<dbReference type="RefSeq" id="WP_093979030.1">
    <property type="nucleotide sequence ID" value="NZ_CP022515.1"/>
</dbReference>
<sequence>MNLKRIFKPHILVLLAIVGLQSCKEKKENAPQQEVAVATTEQDGFVQIFDGKTLDNWVGDPNYWRVENGNLVGEVTPTTLLKNNTFIIWQGGQPADFELKLEFRIAEAGNSGINYRSDKVDTIPFALRGYQADIDGKIRYTGQNYEEKKRTTLAYRGEKARITSQENPDAPGSLRANVAKNAWQSREILESLGDSDELKTKIKSEDWNEAHLIIKGNQLQHYINGVLMSEVIDDDTVNRTSSGHLGVQVHVGPPMKVEYRNIRLKNL</sequence>
<organism evidence="2 3">
    <name type="scientific">Arenibacter algicola</name>
    <dbReference type="NCBI Taxonomy" id="616991"/>
    <lineage>
        <taxon>Bacteria</taxon>
        <taxon>Pseudomonadati</taxon>
        <taxon>Bacteroidota</taxon>
        <taxon>Flavobacteriia</taxon>
        <taxon>Flavobacteriales</taxon>
        <taxon>Flavobacteriaceae</taxon>
        <taxon>Arenibacter</taxon>
    </lineage>
</organism>
<evidence type="ECO:0000313" key="3">
    <source>
        <dbReference type="Proteomes" id="UP000204551"/>
    </source>
</evidence>
<reference evidence="2 3" key="1">
    <citation type="submission" date="2017-07" db="EMBL/GenBank/DDBJ databases">
        <title>Genome Sequence of Arenibacter algicola Strain SMS7 Isolated from a culture of the Diatom Skeletonema marinoi.</title>
        <authorList>
            <person name="Topel M."/>
            <person name="Pinder M.I.M."/>
            <person name="Johansson O.N."/>
            <person name="Kourtchenko O."/>
            <person name="Godhe A."/>
            <person name="Clarke A.K."/>
        </authorList>
    </citation>
    <scope>NUCLEOTIDE SEQUENCE [LARGE SCALE GENOMIC DNA]</scope>
    <source>
        <strain evidence="2 3">SMS7</strain>
    </source>
</reference>
<dbReference type="InterPro" id="IPR010496">
    <property type="entry name" value="AL/BT2_dom"/>
</dbReference>
<dbReference type="KEGG" id="aalg:AREALGSMS7_03136"/>
<dbReference type="Pfam" id="PF06439">
    <property type="entry name" value="3keto-disac_hyd"/>
    <property type="match status" value="1"/>
</dbReference>
<evidence type="ECO:0000313" key="2">
    <source>
        <dbReference type="EMBL" id="ASO06567.1"/>
    </source>
</evidence>
<dbReference type="AlphaFoldDB" id="A0A221UYY3"/>
<gene>
    <name evidence="2" type="ORF">AREALGSMS7_03136</name>
</gene>
<proteinExistence type="predicted"/>
<protein>
    <submittedName>
        <fullName evidence="2">Glycosyl hydrolase</fullName>
    </submittedName>
</protein>
<dbReference type="STRING" id="616991.GCA_000733925_01454"/>
<evidence type="ECO:0000259" key="1">
    <source>
        <dbReference type="Pfam" id="PF06439"/>
    </source>
</evidence>
<dbReference type="eggNOG" id="COG2133">
    <property type="taxonomic scope" value="Bacteria"/>
</dbReference>
<dbReference type="PROSITE" id="PS51257">
    <property type="entry name" value="PROKAR_LIPOPROTEIN"/>
    <property type="match status" value="1"/>
</dbReference>
<feature type="domain" description="3-keto-alpha-glucoside-1,2-lyase/3-keto-2-hydroxy-glucal hydratase" evidence="1">
    <location>
        <begin position="44"/>
        <end position="265"/>
    </location>
</feature>
<dbReference type="EMBL" id="CP022515">
    <property type="protein sequence ID" value="ASO06567.1"/>
    <property type="molecule type" value="Genomic_DNA"/>
</dbReference>
<accession>A0A221UYY3</accession>
<dbReference type="Gene3D" id="2.60.120.560">
    <property type="entry name" value="Exo-inulinase, domain 1"/>
    <property type="match status" value="1"/>
</dbReference>
<keyword evidence="2" id="KW-0378">Hydrolase</keyword>
<dbReference type="Proteomes" id="UP000204551">
    <property type="component" value="Chromosome"/>
</dbReference>
<dbReference type="GO" id="GO:0016787">
    <property type="term" value="F:hydrolase activity"/>
    <property type="evidence" value="ECO:0007669"/>
    <property type="project" value="UniProtKB-KW"/>
</dbReference>
<name>A0A221UYY3_9FLAO</name>